<dbReference type="Proteomes" id="UP001168821">
    <property type="component" value="Unassembled WGS sequence"/>
</dbReference>
<feature type="transmembrane region" description="Helical" evidence="8">
    <location>
        <begin position="43"/>
        <end position="66"/>
    </location>
</feature>
<keyword evidence="2 8" id="KW-1003">Cell membrane</keyword>
<gene>
    <name evidence="9" type="ORF">Zmor_019785</name>
</gene>
<evidence type="ECO:0000256" key="3">
    <source>
        <dbReference type="ARBA" id="ARBA00022692"/>
    </source>
</evidence>
<evidence type="ECO:0000256" key="8">
    <source>
        <dbReference type="RuleBase" id="RU363108"/>
    </source>
</evidence>
<accession>A0AA38I2C7</accession>
<evidence type="ECO:0000256" key="4">
    <source>
        <dbReference type="ARBA" id="ARBA00022989"/>
    </source>
</evidence>
<reference evidence="9" key="1">
    <citation type="journal article" date="2023" name="G3 (Bethesda)">
        <title>Whole genome assemblies of Zophobas morio and Tenebrio molitor.</title>
        <authorList>
            <person name="Kaur S."/>
            <person name="Stinson S.A."/>
            <person name="diCenzo G.C."/>
        </authorList>
    </citation>
    <scope>NUCLEOTIDE SEQUENCE</scope>
    <source>
        <strain evidence="9">QUZm001</strain>
    </source>
</reference>
<sequence length="376" mass="44591">MTCTLTRNSKFFRIFFLYLSLFLVTPWYDFSKNKIYRSYWCKVYRYILILIKLTFIILLLTDGVQVLLGRMVLLSQKIIYISILCISILLTTITIMKTCFLECSNWRRLLMNCQYIDKKISRENSNLFWKIVWMKFIFFVLTAYELYIWLMIFDFSVIKFLPVLSYMRYYKFMVTTLAEILIGKIRSGYVNLNRNLVKSYHSPNFLHEMRALTRDYRILGETIDTYNNLFGYQIILIMLHCGLEVISNLNFSLGSIIMMNSGNPLLYNLFVCSSTLLMFSLYNFVTIVLKADATTQEAQKFLDLCYKIQDQFKMDSKEIDVMAKLISYSKRFFREFSACGYFKINKTNIFSLIGNVTAYLIIAMQFNENHLRKIGD</sequence>
<dbReference type="GO" id="GO:0007165">
    <property type="term" value="P:signal transduction"/>
    <property type="evidence" value="ECO:0007669"/>
    <property type="project" value="UniProtKB-KW"/>
</dbReference>
<comment type="subcellular location">
    <subcellularLocation>
        <location evidence="1 8">Cell membrane</location>
        <topology evidence="1 8">Multi-pass membrane protein</topology>
    </subcellularLocation>
</comment>
<keyword evidence="6 8" id="KW-0675">Receptor</keyword>
<evidence type="ECO:0000256" key="2">
    <source>
        <dbReference type="ARBA" id="ARBA00022475"/>
    </source>
</evidence>
<protein>
    <recommendedName>
        <fullName evidence="8">Gustatory receptor</fullName>
    </recommendedName>
</protein>
<evidence type="ECO:0000256" key="1">
    <source>
        <dbReference type="ARBA" id="ARBA00004651"/>
    </source>
</evidence>
<dbReference type="PANTHER" id="PTHR21143">
    <property type="entry name" value="INVERTEBRATE GUSTATORY RECEPTOR"/>
    <property type="match status" value="1"/>
</dbReference>
<proteinExistence type="inferred from homology"/>
<dbReference type="GO" id="GO:0008049">
    <property type="term" value="P:male courtship behavior"/>
    <property type="evidence" value="ECO:0007669"/>
    <property type="project" value="TreeGrafter"/>
</dbReference>
<evidence type="ECO:0000313" key="9">
    <source>
        <dbReference type="EMBL" id="KAJ3647942.1"/>
    </source>
</evidence>
<dbReference type="InterPro" id="IPR013604">
    <property type="entry name" value="7TM_chemorcpt"/>
</dbReference>
<keyword evidence="3 8" id="KW-0812">Transmembrane</keyword>
<keyword evidence="7 8" id="KW-0807">Transducer</keyword>
<feature type="transmembrane region" description="Helical" evidence="8">
    <location>
        <begin position="78"/>
        <end position="101"/>
    </location>
</feature>
<comment type="caution">
    <text evidence="9">The sequence shown here is derived from an EMBL/GenBank/DDBJ whole genome shotgun (WGS) entry which is preliminary data.</text>
</comment>
<name>A0AA38I2C7_9CUCU</name>
<evidence type="ECO:0000256" key="7">
    <source>
        <dbReference type="ARBA" id="ARBA00023224"/>
    </source>
</evidence>
<comment type="similarity">
    <text evidence="8">Belongs to the insect chemoreceptor superfamily. Gustatory receptor (GR) family.</text>
</comment>
<evidence type="ECO:0000256" key="5">
    <source>
        <dbReference type="ARBA" id="ARBA00023136"/>
    </source>
</evidence>
<dbReference type="EMBL" id="JALNTZ010000006">
    <property type="protein sequence ID" value="KAJ3647942.1"/>
    <property type="molecule type" value="Genomic_DNA"/>
</dbReference>
<comment type="function">
    <text evidence="8">Gustatory receptor which mediates acceptance or avoidance behavior, depending on its substrates.</text>
</comment>
<feature type="transmembrane region" description="Helical" evidence="8">
    <location>
        <begin position="12"/>
        <end position="31"/>
    </location>
</feature>
<organism evidence="9 10">
    <name type="scientific">Zophobas morio</name>
    <dbReference type="NCBI Taxonomy" id="2755281"/>
    <lineage>
        <taxon>Eukaryota</taxon>
        <taxon>Metazoa</taxon>
        <taxon>Ecdysozoa</taxon>
        <taxon>Arthropoda</taxon>
        <taxon>Hexapoda</taxon>
        <taxon>Insecta</taxon>
        <taxon>Pterygota</taxon>
        <taxon>Neoptera</taxon>
        <taxon>Endopterygota</taxon>
        <taxon>Coleoptera</taxon>
        <taxon>Polyphaga</taxon>
        <taxon>Cucujiformia</taxon>
        <taxon>Tenebrionidae</taxon>
        <taxon>Zophobas</taxon>
    </lineage>
</organism>
<dbReference type="GO" id="GO:0030425">
    <property type="term" value="C:dendrite"/>
    <property type="evidence" value="ECO:0007669"/>
    <property type="project" value="TreeGrafter"/>
</dbReference>
<comment type="caution">
    <text evidence="8">Lacks conserved residue(s) required for the propagation of feature annotation.</text>
</comment>
<dbReference type="GO" id="GO:0030424">
    <property type="term" value="C:axon"/>
    <property type="evidence" value="ECO:0007669"/>
    <property type="project" value="TreeGrafter"/>
</dbReference>
<dbReference type="GO" id="GO:0005886">
    <property type="term" value="C:plasma membrane"/>
    <property type="evidence" value="ECO:0007669"/>
    <property type="project" value="UniProtKB-SubCell"/>
</dbReference>
<dbReference type="GO" id="GO:0007635">
    <property type="term" value="P:chemosensory behavior"/>
    <property type="evidence" value="ECO:0007669"/>
    <property type="project" value="TreeGrafter"/>
</dbReference>
<keyword evidence="5 8" id="KW-0472">Membrane</keyword>
<dbReference type="Pfam" id="PF08395">
    <property type="entry name" value="7tm_7"/>
    <property type="match status" value="1"/>
</dbReference>
<feature type="transmembrane region" description="Helical" evidence="8">
    <location>
        <begin position="230"/>
        <end position="253"/>
    </location>
</feature>
<dbReference type="AlphaFoldDB" id="A0AA38I2C7"/>
<dbReference type="GO" id="GO:0043025">
    <property type="term" value="C:neuronal cell body"/>
    <property type="evidence" value="ECO:0007669"/>
    <property type="project" value="TreeGrafter"/>
</dbReference>
<dbReference type="GO" id="GO:0050909">
    <property type="term" value="P:sensory perception of taste"/>
    <property type="evidence" value="ECO:0007669"/>
    <property type="project" value="InterPro"/>
</dbReference>
<evidence type="ECO:0000256" key="6">
    <source>
        <dbReference type="ARBA" id="ARBA00023170"/>
    </source>
</evidence>
<evidence type="ECO:0000313" key="10">
    <source>
        <dbReference type="Proteomes" id="UP001168821"/>
    </source>
</evidence>
<keyword evidence="4 8" id="KW-1133">Transmembrane helix</keyword>
<feature type="transmembrane region" description="Helical" evidence="8">
    <location>
        <begin position="127"/>
        <end position="152"/>
    </location>
</feature>
<dbReference type="PANTHER" id="PTHR21143:SF104">
    <property type="entry name" value="GUSTATORY RECEPTOR 8A-RELATED"/>
    <property type="match status" value="1"/>
</dbReference>
<feature type="transmembrane region" description="Helical" evidence="8">
    <location>
        <begin position="265"/>
        <end position="285"/>
    </location>
</feature>
<keyword evidence="10" id="KW-1185">Reference proteome</keyword>